<evidence type="ECO:0000313" key="1">
    <source>
        <dbReference type="EMBL" id="KAF0753564.1"/>
    </source>
</evidence>
<name>A0A6G0YDF9_APHCR</name>
<organism evidence="1 2">
    <name type="scientific">Aphis craccivora</name>
    <name type="common">Cowpea aphid</name>
    <dbReference type="NCBI Taxonomy" id="307492"/>
    <lineage>
        <taxon>Eukaryota</taxon>
        <taxon>Metazoa</taxon>
        <taxon>Ecdysozoa</taxon>
        <taxon>Arthropoda</taxon>
        <taxon>Hexapoda</taxon>
        <taxon>Insecta</taxon>
        <taxon>Pterygota</taxon>
        <taxon>Neoptera</taxon>
        <taxon>Paraneoptera</taxon>
        <taxon>Hemiptera</taxon>
        <taxon>Sternorrhyncha</taxon>
        <taxon>Aphidomorpha</taxon>
        <taxon>Aphidoidea</taxon>
        <taxon>Aphididae</taxon>
        <taxon>Aphidini</taxon>
        <taxon>Aphis</taxon>
        <taxon>Aphis</taxon>
    </lineage>
</organism>
<evidence type="ECO:0000313" key="2">
    <source>
        <dbReference type="Proteomes" id="UP000478052"/>
    </source>
</evidence>
<dbReference type="EMBL" id="VUJU01004695">
    <property type="protein sequence ID" value="KAF0753564.1"/>
    <property type="molecule type" value="Genomic_DNA"/>
</dbReference>
<protein>
    <submittedName>
        <fullName evidence="1">Uncharacterized protein</fullName>
    </submittedName>
</protein>
<dbReference type="Proteomes" id="UP000478052">
    <property type="component" value="Unassembled WGS sequence"/>
</dbReference>
<accession>A0A6G0YDF9</accession>
<comment type="caution">
    <text evidence="1">The sequence shown here is derived from an EMBL/GenBank/DDBJ whole genome shotgun (WGS) entry which is preliminary data.</text>
</comment>
<reference evidence="1 2" key="1">
    <citation type="submission" date="2019-08" db="EMBL/GenBank/DDBJ databases">
        <title>Whole genome of Aphis craccivora.</title>
        <authorList>
            <person name="Voronova N.V."/>
            <person name="Shulinski R.S."/>
            <person name="Bandarenka Y.V."/>
            <person name="Zhorov D.G."/>
            <person name="Warner D."/>
        </authorList>
    </citation>
    <scope>NUCLEOTIDE SEQUENCE [LARGE SCALE GENOMIC DNA]</scope>
    <source>
        <strain evidence="1">180601</strain>
        <tissue evidence="1">Whole Body</tissue>
    </source>
</reference>
<proteinExistence type="predicted"/>
<dbReference type="AlphaFoldDB" id="A0A6G0YDF9"/>
<keyword evidence="2" id="KW-1185">Reference proteome</keyword>
<gene>
    <name evidence="1" type="ORF">FWK35_00023095</name>
</gene>
<sequence>MNVLILTSRVVFDGQVSIFGALYEVKNKHFLILTVFKKIEKNKNKVTEKREFLRKTAVFAQINFLYGCNTKNNHCKT</sequence>